<reference evidence="2 3" key="1">
    <citation type="submission" date="2023-07" db="EMBL/GenBank/DDBJ databases">
        <title>Functional and genomic diversity of the sorghum phyllosphere microbiome.</title>
        <authorList>
            <person name="Shade A."/>
        </authorList>
    </citation>
    <scope>NUCLEOTIDE SEQUENCE [LARGE SCALE GENOMIC DNA]</scope>
    <source>
        <strain evidence="2 3">SORGH_AS_1064</strain>
    </source>
</reference>
<sequence length="351" mass="39157">MKYSLKNILLFCGIITASFTTAQKKTEDFSISLPDQKPEKSYYKKLKLIDARTDTTSLGIVQKGAFNTKAKVVPATPLSGQFQNLLTDLDNGNAEDGTVVMYLKQLYFAELTGAFSEHGYCYFQAYLFAKNDDGTYSYLDKIDSVIDHSSMDVTKATMKKGSDMVSNFISRNISKKAATTDQYSFTDLKNFDNIEKQKLTLYNASELQDGIYPDYASFRDQKPAKEIANVKFYGKSSKIIKIYEAEEGKEKEIRKNNIYAIVYKGTPYLHLPIEDAFTPAEKKDGDFYFTGKIKSTAKTGDVVLASAFFGIIGGLIASGPSSTLFEQKLDYMNGGFIPLKEVGNKRTAPQP</sequence>
<feature type="signal peptide" evidence="1">
    <location>
        <begin position="1"/>
        <end position="22"/>
    </location>
</feature>
<gene>
    <name evidence="2" type="ORF">QE404_002988</name>
</gene>
<dbReference type="RefSeq" id="WP_307451660.1">
    <property type="nucleotide sequence ID" value="NZ_JAUTAL010000001.1"/>
</dbReference>
<organism evidence="2 3">
    <name type="scientific">Chryseobacterium camelliae</name>
    <dbReference type="NCBI Taxonomy" id="1265445"/>
    <lineage>
        <taxon>Bacteria</taxon>
        <taxon>Pseudomonadati</taxon>
        <taxon>Bacteroidota</taxon>
        <taxon>Flavobacteriia</taxon>
        <taxon>Flavobacteriales</taxon>
        <taxon>Weeksellaceae</taxon>
        <taxon>Chryseobacterium group</taxon>
        <taxon>Chryseobacterium</taxon>
    </lineage>
</organism>
<proteinExistence type="predicted"/>
<dbReference type="EMBL" id="JAUTAL010000001">
    <property type="protein sequence ID" value="MDQ1097841.1"/>
    <property type="molecule type" value="Genomic_DNA"/>
</dbReference>
<keyword evidence="1" id="KW-0732">Signal</keyword>
<dbReference type="Proteomes" id="UP001225072">
    <property type="component" value="Unassembled WGS sequence"/>
</dbReference>
<comment type="caution">
    <text evidence="2">The sequence shown here is derived from an EMBL/GenBank/DDBJ whole genome shotgun (WGS) entry which is preliminary data.</text>
</comment>
<evidence type="ECO:0000256" key="1">
    <source>
        <dbReference type="SAM" id="SignalP"/>
    </source>
</evidence>
<name>A0ABU0TLB7_9FLAO</name>
<evidence type="ECO:0000313" key="3">
    <source>
        <dbReference type="Proteomes" id="UP001225072"/>
    </source>
</evidence>
<keyword evidence="3" id="KW-1185">Reference proteome</keyword>
<accession>A0ABU0TLB7</accession>
<feature type="chain" id="PRO_5046864397" evidence="1">
    <location>
        <begin position="23"/>
        <end position="351"/>
    </location>
</feature>
<evidence type="ECO:0000313" key="2">
    <source>
        <dbReference type="EMBL" id="MDQ1097841.1"/>
    </source>
</evidence>
<protein>
    <submittedName>
        <fullName evidence="2">Uncharacterized protein</fullName>
    </submittedName>
</protein>